<keyword evidence="6 7" id="KW-0472">Membrane</keyword>
<feature type="transmembrane region" description="Helical" evidence="7">
    <location>
        <begin position="215"/>
        <end position="234"/>
    </location>
</feature>
<evidence type="ECO:0000313" key="9">
    <source>
        <dbReference type="EMBL" id="MCX2720828.1"/>
    </source>
</evidence>
<dbReference type="InterPro" id="IPR004681">
    <property type="entry name" value="TRAP_DctM"/>
</dbReference>
<protein>
    <recommendedName>
        <fullName evidence="7">TRAP transporter large permease protein</fullName>
    </recommendedName>
</protein>
<feature type="transmembrane region" description="Helical" evidence="7">
    <location>
        <begin position="240"/>
        <end position="262"/>
    </location>
</feature>
<keyword evidence="4 7" id="KW-0812">Transmembrane</keyword>
<dbReference type="NCBIfam" id="TIGR00786">
    <property type="entry name" value="dctM"/>
    <property type="match status" value="1"/>
</dbReference>
<evidence type="ECO:0000256" key="3">
    <source>
        <dbReference type="ARBA" id="ARBA00022519"/>
    </source>
</evidence>
<comment type="caution">
    <text evidence="9">The sequence shown here is derived from an EMBL/GenBank/DDBJ whole genome shotgun (WGS) entry which is preliminary data.</text>
</comment>
<comment type="similarity">
    <text evidence="7">Belongs to the TRAP transporter large permease family.</text>
</comment>
<dbReference type="PANTHER" id="PTHR33362">
    <property type="entry name" value="SIALIC ACID TRAP TRANSPORTER PERMEASE PROTEIN SIAT-RELATED"/>
    <property type="match status" value="1"/>
</dbReference>
<keyword evidence="3 7" id="KW-0997">Cell inner membrane</keyword>
<feature type="transmembrane region" description="Helical" evidence="7">
    <location>
        <begin position="167"/>
        <end position="194"/>
    </location>
</feature>
<feature type="transmembrane region" description="Helical" evidence="7">
    <location>
        <begin position="93"/>
        <end position="112"/>
    </location>
</feature>
<proteinExistence type="inferred from homology"/>
<dbReference type="PANTHER" id="PTHR33362:SF2">
    <property type="entry name" value="TRAP TRANSPORTER LARGE PERMEASE PROTEIN"/>
    <property type="match status" value="1"/>
</dbReference>
<feature type="transmembrane region" description="Helical" evidence="7">
    <location>
        <begin position="6"/>
        <end position="31"/>
    </location>
</feature>
<feature type="transmembrane region" description="Helical" evidence="7">
    <location>
        <begin position="133"/>
        <end position="161"/>
    </location>
</feature>
<evidence type="ECO:0000313" key="10">
    <source>
        <dbReference type="Proteomes" id="UP001300261"/>
    </source>
</evidence>
<name>A0ABT3QV80_9HYPH</name>
<feature type="transmembrane region" description="Helical" evidence="7">
    <location>
        <begin position="274"/>
        <end position="293"/>
    </location>
</feature>
<keyword evidence="10" id="KW-1185">Reference proteome</keyword>
<dbReference type="Pfam" id="PF06808">
    <property type="entry name" value="DctM"/>
    <property type="match status" value="1"/>
</dbReference>
<accession>A0ABT3QV80</accession>
<organism evidence="9 10">
    <name type="scientific">Roseibium salinum</name>
    <dbReference type="NCBI Taxonomy" id="1604349"/>
    <lineage>
        <taxon>Bacteria</taxon>
        <taxon>Pseudomonadati</taxon>
        <taxon>Pseudomonadota</taxon>
        <taxon>Alphaproteobacteria</taxon>
        <taxon>Hyphomicrobiales</taxon>
        <taxon>Stappiaceae</taxon>
        <taxon>Roseibium</taxon>
    </lineage>
</organism>
<reference evidence="9 10" key="1">
    <citation type="journal article" date="2016" name="Int. J. Syst. Evol. Microbiol.">
        <title>Labrenzia salina sp. nov., isolated from the rhizosphere of the halophyte Arthrocnemum macrostachyum.</title>
        <authorList>
            <person name="Camacho M."/>
            <person name="Redondo-Gomez S."/>
            <person name="Rodriguez-Llorente I."/>
            <person name="Rohde M."/>
            <person name="Sproer C."/>
            <person name="Schumann P."/>
            <person name="Klenk H.P."/>
            <person name="Montero-Calasanz M.D.C."/>
        </authorList>
    </citation>
    <scope>NUCLEOTIDE SEQUENCE [LARGE SCALE GENOMIC DNA]</scope>
    <source>
        <strain evidence="9 10">DSM 29163</strain>
    </source>
</reference>
<feature type="transmembrane region" description="Helical" evidence="7">
    <location>
        <begin position="353"/>
        <end position="370"/>
    </location>
</feature>
<feature type="transmembrane region" description="Helical" evidence="7">
    <location>
        <begin position="390"/>
        <end position="411"/>
    </location>
</feature>
<keyword evidence="2" id="KW-1003">Cell membrane</keyword>
<dbReference type="RefSeq" id="WP_265960527.1">
    <property type="nucleotide sequence ID" value="NZ_JAPEVI010000001.1"/>
</dbReference>
<gene>
    <name evidence="9" type="ORF">ON753_00165</name>
</gene>
<evidence type="ECO:0000256" key="2">
    <source>
        <dbReference type="ARBA" id="ARBA00022475"/>
    </source>
</evidence>
<evidence type="ECO:0000256" key="6">
    <source>
        <dbReference type="ARBA" id="ARBA00023136"/>
    </source>
</evidence>
<dbReference type="Proteomes" id="UP001300261">
    <property type="component" value="Unassembled WGS sequence"/>
</dbReference>
<comment type="function">
    <text evidence="7">Part of the tripartite ATP-independent periplasmic (TRAP) transport system.</text>
</comment>
<keyword evidence="7" id="KW-0813">Transport</keyword>
<dbReference type="InterPro" id="IPR010656">
    <property type="entry name" value="DctM"/>
</dbReference>
<evidence type="ECO:0000256" key="4">
    <source>
        <dbReference type="ARBA" id="ARBA00022692"/>
    </source>
</evidence>
<evidence type="ECO:0000256" key="5">
    <source>
        <dbReference type="ARBA" id="ARBA00022989"/>
    </source>
</evidence>
<comment type="subunit">
    <text evidence="7">The complex comprises the extracytoplasmic solute receptor protein and the two transmembrane proteins.</text>
</comment>
<evidence type="ECO:0000256" key="7">
    <source>
        <dbReference type="RuleBase" id="RU369079"/>
    </source>
</evidence>
<evidence type="ECO:0000259" key="8">
    <source>
        <dbReference type="Pfam" id="PF06808"/>
    </source>
</evidence>
<evidence type="ECO:0000256" key="1">
    <source>
        <dbReference type="ARBA" id="ARBA00004429"/>
    </source>
</evidence>
<comment type="subcellular location">
    <subcellularLocation>
        <location evidence="1 7">Cell inner membrane</location>
        <topology evidence="1 7">Multi-pass membrane protein</topology>
    </subcellularLocation>
</comment>
<feature type="domain" description="TRAP C4-dicarboxylate transport system permease DctM subunit" evidence="8">
    <location>
        <begin position="6"/>
        <end position="413"/>
    </location>
</feature>
<feature type="transmembrane region" description="Helical" evidence="7">
    <location>
        <begin position="313"/>
        <end position="341"/>
    </location>
</feature>
<keyword evidence="5 7" id="KW-1133">Transmembrane helix</keyword>
<sequence>MWLIPIIFVILLISGTAFAYLMGAVSVVAFVAAGKAQYLSVLPQRIFAQLDVFAFMAMPLFILTAEIMSRAGVTRSLIDFSLSVVGRFKGGLGHVNILTSVFFAGISGSAIADSAALSRTFVPAMEAKGYDRYYAGAITAASSMIGPIIPPSIIMIIYGGLTGASVAALFVAGIIPGLLLAAALMVLNAIIAVLRNHPGGSADDAPAFLPSLIKATPALCLPIVILGSLVFGLATPTEGSAIAVLVALIAGQAYDGLSRAALVDALEATARMTGAIFIILAAISVLGYLAGQMGWPSALADWVESIGLTGTRYLFFLIGIFLVAGMFMDTPVALTLLIPLFVPQAVAQGIDPVHLGIVLCFNLCIGLITPPLGKCLVVVAALTRLNYWRLAYATLPFIAVQVLLLLALAYWPSISLTLPRLTGFSVN</sequence>
<dbReference type="EMBL" id="JAPEVI010000001">
    <property type="protein sequence ID" value="MCX2720828.1"/>
    <property type="molecule type" value="Genomic_DNA"/>
</dbReference>
<feature type="transmembrane region" description="Helical" evidence="7">
    <location>
        <begin position="52"/>
        <end position="73"/>
    </location>
</feature>
<dbReference type="PIRSF" id="PIRSF006066">
    <property type="entry name" value="HI0050"/>
    <property type="match status" value="1"/>
</dbReference>